<organism evidence="2 3">
    <name type="scientific">Protea cynaroides</name>
    <dbReference type="NCBI Taxonomy" id="273540"/>
    <lineage>
        <taxon>Eukaryota</taxon>
        <taxon>Viridiplantae</taxon>
        <taxon>Streptophyta</taxon>
        <taxon>Embryophyta</taxon>
        <taxon>Tracheophyta</taxon>
        <taxon>Spermatophyta</taxon>
        <taxon>Magnoliopsida</taxon>
        <taxon>Proteales</taxon>
        <taxon>Proteaceae</taxon>
        <taxon>Protea</taxon>
    </lineage>
</organism>
<gene>
    <name evidence="2" type="ORF">NE237_032098</name>
</gene>
<feature type="compositionally biased region" description="Basic and acidic residues" evidence="1">
    <location>
        <begin position="14"/>
        <end position="32"/>
    </location>
</feature>
<comment type="caution">
    <text evidence="2">The sequence shown here is derived from an EMBL/GenBank/DDBJ whole genome shotgun (WGS) entry which is preliminary data.</text>
</comment>
<sequence length="106" mass="12386">MQWKKKKQRSPICESKRRDIKREKRREMAGDGEKVGMGLCSRVASKMALCFRSVAFLMSPSTREHSVQRFRGRQSVDEAKQDKVPEWPNFESGREWRLSATVRNAL</sequence>
<dbReference type="Proteomes" id="UP001141806">
    <property type="component" value="Unassembled WGS sequence"/>
</dbReference>
<evidence type="ECO:0000313" key="2">
    <source>
        <dbReference type="EMBL" id="KAJ4981261.1"/>
    </source>
</evidence>
<feature type="region of interest" description="Disordered" evidence="1">
    <location>
        <begin position="1"/>
        <end position="32"/>
    </location>
</feature>
<proteinExistence type="predicted"/>
<dbReference type="EMBL" id="JAMYWD010000001">
    <property type="protein sequence ID" value="KAJ4981261.1"/>
    <property type="molecule type" value="Genomic_DNA"/>
</dbReference>
<reference evidence="2" key="1">
    <citation type="journal article" date="2023" name="Plant J.">
        <title>The genome of the king protea, Protea cynaroides.</title>
        <authorList>
            <person name="Chang J."/>
            <person name="Duong T.A."/>
            <person name="Schoeman C."/>
            <person name="Ma X."/>
            <person name="Roodt D."/>
            <person name="Barker N."/>
            <person name="Li Z."/>
            <person name="Van de Peer Y."/>
            <person name="Mizrachi E."/>
        </authorList>
    </citation>
    <scope>NUCLEOTIDE SEQUENCE</scope>
    <source>
        <tissue evidence="2">Young leaves</tissue>
    </source>
</reference>
<dbReference type="AlphaFoldDB" id="A0A9Q0L3Q8"/>
<protein>
    <submittedName>
        <fullName evidence="2">Uncharacterized protein</fullName>
    </submittedName>
</protein>
<name>A0A9Q0L3Q8_9MAGN</name>
<keyword evidence="3" id="KW-1185">Reference proteome</keyword>
<accession>A0A9Q0L3Q8</accession>
<evidence type="ECO:0000313" key="3">
    <source>
        <dbReference type="Proteomes" id="UP001141806"/>
    </source>
</evidence>
<evidence type="ECO:0000256" key="1">
    <source>
        <dbReference type="SAM" id="MobiDB-lite"/>
    </source>
</evidence>